<dbReference type="EMBL" id="JAHRIQ010007049">
    <property type="protein sequence ID" value="MEQ2223348.1"/>
    <property type="molecule type" value="Genomic_DNA"/>
</dbReference>
<name>A0ABV0SUI0_9TELE</name>
<gene>
    <name evidence="1" type="ORF">ILYODFUR_035895</name>
</gene>
<dbReference type="Proteomes" id="UP001482620">
    <property type="component" value="Unassembled WGS sequence"/>
</dbReference>
<evidence type="ECO:0000313" key="1">
    <source>
        <dbReference type="EMBL" id="MEQ2223348.1"/>
    </source>
</evidence>
<accession>A0ABV0SUI0</accession>
<reference evidence="1 2" key="1">
    <citation type="submission" date="2021-06" db="EMBL/GenBank/DDBJ databases">
        <authorList>
            <person name="Palmer J.M."/>
        </authorList>
    </citation>
    <scope>NUCLEOTIDE SEQUENCE [LARGE SCALE GENOMIC DNA]</scope>
    <source>
        <strain evidence="2">if_2019</strain>
        <tissue evidence="1">Muscle</tissue>
    </source>
</reference>
<comment type="caution">
    <text evidence="1">The sequence shown here is derived from an EMBL/GenBank/DDBJ whole genome shotgun (WGS) entry which is preliminary data.</text>
</comment>
<organism evidence="1 2">
    <name type="scientific">Ilyodon furcidens</name>
    <name type="common">goldbreast splitfin</name>
    <dbReference type="NCBI Taxonomy" id="33524"/>
    <lineage>
        <taxon>Eukaryota</taxon>
        <taxon>Metazoa</taxon>
        <taxon>Chordata</taxon>
        <taxon>Craniata</taxon>
        <taxon>Vertebrata</taxon>
        <taxon>Euteleostomi</taxon>
        <taxon>Actinopterygii</taxon>
        <taxon>Neopterygii</taxon>
        <taxon>Teleostei</taxon>
        <taxon>Neoteleostei</taxon>
        <taxon>Acanthomorphata</taxon>
        <taxon>Ovalentaria</taxon>
        <taxon>Atherinomorphae</taxon>
        <taxon>Cyprinodontiformes</taxon>
        <taxon>Goodeidae</taxon>
        <taxon>Ilyodon</taxon>
    </lineage>
</organism>
<protein>
    <submittedName>
        <fullName evidence="1">Uncharacterized protein</fullName>
    </submittedName>
</protein>
<proteinExistence type="predicted"/>
<evidence type="ECO:0000313" key="2">
    <source>
        <dbReference type="Proteomes" id="UP001482620"/>
    </source>
</evidence>
<sequence>MHTARSVIQVWGGPTFMPFAYRGRSVYTSPLGYMDLWSQDDQAARSQGFLRLHQDCQKEMQLCSAEALS</sequence>
<keyword evidence="2" id="KW-1185">Reference proteome</keyword>